<evidence type="ECO:0000256" key="1">
    <source>
        <dbReference type="SAM" id="MobiDB-lite"/>
    </source>
</evidence>
<evidence type="ECO:0000313" key="3">
    <source>
        <dbReference type="Proteomes" id="UP000735302"/>
    </source>
</evidence>
<evidence type="ECO:0000313" key="2">
    <source>
        <dbReference type="EMBL" id="GFO45557.1"/>
    </source>
</evidence>
<gene>
    <name evidence="2" type="ORF">PoB_007206200</name>
</gene>
<feature type="compositionally biased region" description="Basic and acidic residues" evidence="1">
    <location>
        <begin position="31"/>
        <end position="61"/>
    </location>
</feature>
<dbReference type="EMBL" id="BLXT01008064">
    <property type="protein sequence ID" value="GFO45557.1"/>
    <property type="molecule type" value="Genomic_DNA"/>
</dbReference>
<dbReference type="Proteomes" id="UP000735302">
    <property type="component" value="Unassembled WGS sequence"/>
</dbReference>
<protein>
    <submittedName>
        <fullName evidence="2">Uncharacterized protein</fullName>
    </submittedName>
</protein>
<keyword evidence="3" id="KW-1185">Reference proteome</keyword>
<reference evidence="2 3" key="1">
    <citation type="journal article" date="2021" name="Elife">
        <title>Chloroplast acquisition without the gene transfer in kleptoplastic sea slugs, Plakobranchus ocellatus.</title>
        <authorList>
            <person name="Maeda T."/>
            <person name="Takahashi S."/>
            <person name="Yoshida T."/>
            <person name="Shimamura S."/>
            <person name="Takaki Y."/>
            <person name="Nagai Y."/>
            <person name="Toyoda A."/>
            <person name="Suzuki Y."/>
            <person name="Arimoto A."/>
            <person name="Ishii H."/>
            <person name="Satoh N."/>
            <person name="Nishiyama T."/>
            <person name="Hasebe M."/>
            <person name="Maruyama T."/>
            <person name="Minagawa J."/>
            <person name="Obokata J."/>
            <person name="Shigenobu S."/>
        </authorList>
    </citation>
    <scope>NUCLEOTIDE SEQUENCE [LARGE SCALE GENOMIC DNA]</scope>
</reference>
<comment type="caution">
    <text evidence="2">The sequence shown here is derived from an EMBL/GenBank/DDBJ whole genome shotgun (WGS) entry which is preliminary data.</text>
</comment>
<proteinExistence type="predicted"/>
<organism evidence="2 3">
    <name type="scientific">Plakobranchus ocellatus</name>
    <dbReference type="NCBI Taxonomy" id="259542"/>
    <lineage>
        <taxon>Eukaryota</taxon>
        <taxon>Metazoa</taxon>
        <taxon>Spiralia</taxon>
        <taxon>Lophotrochozoa</taxon>
        <taxon>Mollusca</taxon>
        <taxon>Gastropoda</taxon>
        <taxon>Heterobranchia</taxon>
        <taxon>Euthyneura</taxon>
        <taxon>Panpulmonata</taxon>
        <taxon>Sacoglossa</taxon>
        <taxon>Placobranchoidea</taxon>
        <taxon>Plakobranchidae</taxon>
        <taxon>Plakobranchus</taxon>
    </lineage>
</organism>
<dbReference type="AlphaFoldDB" id="A0AAV4DMM1"/>
<name>A0AAV4DMM1_9GAST</name>
<sequence length="139" mass="15294">MISGFQALRKARSLMAGLKPVTEGPLQILRQEVRKETTREEEGEGREKAEDRKWGRRSERDSRVQELWARLFSKSGSNVKKNFIPCPIQCVGGIVDSESDLRSAGTLIVIRGVSGTGDRESTLRSAGTLLSCVRAPPPA</sequence>
<feature type="region of interest" description="Disordered" evidence="1">
    <location>
        <begin position="29"/>
        <end position="61"/>
    </location>
</feature>
<accession>A0AAV4DMM1</accession>